<organism evidence="1 2">
    <name type="scientific">Diphasiastrum complanatum</name>
    <name type="common">Issler's clubmoss</name>
    <name type="synonym">Lycopodium complanatum</name>
    <dbReference type="NCBI Taxonomy" id="34168"/>
    <lineage>
        <taxon>Eukaryota</taxon>
        <taxon>Viridiplantae</taxon>
        <taxon>Streptophyta</taxon>
        <taxon>Embryophyta</taxon>
        <taxon>Tracheophyta</taxon>
        <taxon>Lycopodiopsida</taxon>
        <taxon>Lycopodiales</taxon>
        <taxon>Lycopodiaceae</taxon>
        <taxon>Lycopodioideae</taxon>
        <taxon>Diphasiastrum</taxon>
    </lineage>
</organism>
<proteinExistence type="predicted"/>
<protein>
    <submittedName>
        <fullName evidence="1">Uncharacterized protein</fullName>
    </submittedName>
</protein>
<keyword evidence="2" id="KW-1185">Reference proteome</keyword>
<accession>A0ACC2D6S7</accession>
<sequence length="693" mass="76352">MAHGLSIACSSHRQLGPSPSPSSSLCTLLFLPHLQEQLHGYGACFFPRLQQPSPIRTSCTASQVPSTRNTRNRKDEKRIIRFWPLWKTEDRRCSIWKEVFTEALRLFNSKAAMSLRAKFFSDRIKAGILMGASICLLALEFDGGACAMELGLCLSENPVCDLELTPPTPSSDSVVVSSYSFAAPLCSGYGAPVILSTGLATNIYSDSSISTFERHQFYLPVKHFLDSFSNSFLLFFHDSIEGFVKVFNVPNSQHHSGTIITDSEKYLRRGSHSLVLLGGNPITGACVESADAGEKDMDVMGPEEVTNESLVEEAWQVVNEVFLDARHQSWSQADWLKMKEQIFKRPIHSRMAAYAAIRSMLSTLDDPFTRFLTPGEFTKMSKYDITGIGINIGESRDENGDNHLKVLGIVLGSPAQLAGIREGDELLSVEGNSVVGKTAFEASSLIQGPKGRPVSIEVKHGPCGQSRKLVIERQQDVRTPVYYRLENSKESSQLIGYIRLKEFNALAKRDLVIAMKRLRDAGASSFLLDLRDNLGGLVQAGIEIARLFLEEGETVVYTVGREAGSARNIMATGHPLTRAPLIVLVNDQTASASEIVAAALHDNCRAILVGRKTFGKGLIQSVYELSDGSGIVLTVGKYVTPAQHDIDRNGIEPDFIRVPRLSEAREKLRRCHTPKQFDVHQTPVISFSKMPST</sequence>
<comment type="caution">
    <text evidence="1">The sequence shown here is derived from an EMBL/GenBank/DDBJ whole genome shotgun (WGS) entry which is preliminary data.</text>
</comment>
<gene>
    <name evidence="1" type="ORF">O6H91_07G071200</name>
</gene>
<evidence type="ECO:0000313" key="1">
    <source>
        <dbReference type="EMBL" id="KAJ7549830.1"/>
    </source>
</evidence>
<reference evidence="2" key="1">
    <citation type="journal article" date="2024" name="Proc. Natl. Acad. Sci. U.S.A.">
        <title>Extraordinary preservation of gene collinearity over three hundred million years revealed in homosporous lycophytes.</title>
        <authorList>
            <person name="Li C."/>
            <person name="Wickell D."/>
            <person name="Kuo L.Y."/>
            <person name="Chen X."/>
            <person name="Nie B."/>
            <person name="Liao X."/>
            <person name="Peng D."/>
            <person name="Ji J."/>
            <person name="Jenkins J."/>
            <person name="Williams M."/>
            <person name="Shu S."/>
            <person name="Plott C."/>
            <person name="Barry K."/>
            <person name="Rajasekar S."/>
            <person name="Grimwood J."/>
            <person name="Han X."/>
            <person name="Sun S."/>
            <person name="Hou Z."/>
            <person name="He W."/>
            <person name="Dai G."/>
            <person name="Sun C."/>
            <person name="Schmutz J."/>
            <person name="Leebens-Mack J.H."/>
            <person name="Li F.W."/>
            <person name="Wang L."/>
        </authorList>
    </citation>
    <scope>NUCLEOTIDE SEQUENCE [LARGE SCALE GENOMIC DNA]</scope>
    <source>
        <strain evidence="2">cv. PW_Plant_1</strain>
    </source>
</reference>
<evidence type="ECO:0000313" key="2">
    <source>
        <dbReference type="Proteomes" id="UP001162992"/>
    </source>
</evidence>
<dbReference type="EMBL" id="CM055098">
    <property type="protein sequence ID" value="KAJ7549830.1"/>
    <property type="molecule type" value="Genomic_DNA"/>
</dbReference>
<dbReference type="Proteomes" id="UP001162992">
    <property type="component" value="Chromosome 7"/>
</dbReference>
<name>A0ACC2D6S7_DIPCM</name>